<reference evidence="3" key="1">
    <citation type="submission" date="2019-11" db="UniProtKB">
        <authorList>
            <consortium name="WormBaseParasite"/>
        </authorList>
    </citation>
    <scope>IDENTIFICATION</scope>
</reference>
<organism evidence="3">
    <name type="scientific">Mesocestoides corti</name>
    <name type="common">Flatworm</name>
    <dbReference type="NCBI Taxonomy" id="53468"/>
    <lineage>
        <taxon>Eukaryota</taxon>
        <taxon>Metazoa</taxon>
        <taxon>Spiralia</taxon>
        <taxon>Lophotrochozoa</taxon>
        <taxon>Platyhelminthes</taxon>
        <taxon>Cestoda</taxon>
        <taxon>Eucestoda</taxon>
        <taxon>Cyclophyllidea</taxon>
        <taxon>Mesocestoididae</taxon>
        <taxon>Mesocestoides</taxon>
    </lineage>
</organism>
<accession>A0A5K3F021</accession>
<feature type="region of interest" description="Disordered" evidence="1">
    <location>
        <begin position="118"/>
        <end position="169"/>
    </location>
</feature>
<feature type="domain" description="LysM" evidence="2">
    <location>
        <begin position="36"/>
        <end position="82"/>
    </location>
</feature>
<dbReference type="WBParaSite" id="MCU_003854-RB">
    <property type="protein sequence ID" value="MCU_003854-RB"/>
    <property type="gene ID" value="MCU_003854"/>
</dbReference>
<feature type="compositionally biased region" description="Polar residues" evidence="1">
    <location>
        <begin position="150"/>
        <end position="161"/>
    </location>
</feature>
<dbReference type="AlphaFoldDB" id="A0A5K3F021"/>
<evidence type="ECO:0000259" key="2">
    <source>
        <dbReference type="PROSITE" id="PS51782"/>
    </source>
</evidence>
<proteinExistence type="predicted"/>
<protein>
    <submittedName>
        <fullName evidence="3">LysM domain-containing protein</fullName>
    </submittedName>
</protein>
<dbReference type="PROSITE" id="PS51782">
    <property type="entry name" value="LYSM"/>
    <property type="match status" value="1"/>
</dbReference>
<evidence type="ECO:0000313" key="3">
    <source>
        <dbReference type="WBParaSite" id="MCU_003854-RB"/>
    </source>
</evidence>
<dbReference type="Pfam" id="PF01476">
    <property type="entry name" value="LysM"/>
    <property type="match status" value="1"/>
</dbReference>
<dbReference type="InterPro" id="IPR036779">
    <property type="entry name" value="LysM_dom_sf"/>
</dbReference>
<sequence length="169" mass="18175">MAEEACILQNCHRRKHYGTLYTNSGRVCEAPRLNHFDYVVQPGDTLVSIAVKNDISVGQLKQFNRMHLLGDNLLITGTILQIPTPSNSVPNSGKCTPSPELVSSNVCGSVIRKDSNKELTSMDSIDPLPRAMGTSSSTPGSVNRLPSDACGTTTLPLSSIPQPDKVLNL</sequence>
<name>A0A5K3F021_MESCO</name>
<dbReference type="CDD" id="cd00118">
    <property type="entry name" value="LysM"/>
    <property type="match status" value="1"/>
</dbReference>
<dbReference type="Gene3D" id="3.10.350.10">
    <property type="entry name" value="LysM domain"/>
    <property type="match status" value="1"/>
</dbReference>
<dbReference type="InterPro" id="IPR018392">
    <property type="entry name" value="LysM"/>
</dbReference>
<evidence type="ECO:0000256" key="1">
    <source>
        <dbReference type="SAM" id="MobiDB-lite"/>
    </source>
</evidence>
<dbReference type="SUPFAM" id="SSF54106">
    <property type="entry name" value="LysM domain"/>
    <property type="match status" value="1"/>
</dbReference>
<dbReference type="SMART" id="SM00257">
    <property type="entry name" value="LysM"/>
    <property type="match status" value="1"/>
</dbReference>